<keyword evidence="3" id="KW-1185">Reference proteome</keyword>
<name>A0ABD5WK94_9EURY</name>
<protein>
    <submittedName>
        <fullName evidence="2">Uncharacterized protein</fullName>
    </submittedName>
</protein>
<feature type="transmembrane region" description="Helical" evidence="1">
    <location>
        <begin position="168"/>
        <end position="185"/>
    </location>
</feature>
<dbReference type="AlphaFoldDB" id="A0ABD5WK94"/>
<organism evidence="2 3">
    <name type="scientific">Halorussus caseinilyticus</name>
    <dbReference type="NCBI Taxonomy" id="3034025"/>
    <lineage>
        <taxon>Archaea</taxon>
        <taxon>Methanobacteriati</taxon>
        <taxon>Methanobacteriota</taxon>
        <taxon>Stenosarchaea group</taxon>
        <taxon>Halobacteria</taxon>
        <taxon>Halobacteriales</taxon>
        <taxon>Haladaptataceae</taxon>
        <taxon>Halorussus</taxon>
    </lineage>
</organism>
<evidence type="ECO:0000313" key="2">
    <source>
        <dbReference type="EMBL" id="MFC7079825.1"/>
    </source>
</evidence>
<dbReference type="EMBL" id="JBHSZH010000005">
    <property type="protein sequence ID" value="MFC7079825.1"/>
    <property type="molecule type" value="Genomic_DNA"/>
</dbReference>
<sequence>MNYARHERYAYALALFALGVAFLGHGMAATVYTDGVTPVTVALPLVGSVVAYRSFVGLLPPGSSLSADGFLALLAAVTTAVVNLVVPAIDATTDLFAAVSSPPAYWPAVVAGVAGFTTLGVYELLADRLSGPHALAKLLGAGTVATAVGVLLLVAPARPSGFLTPGEAMAGVGGAVLAAVLFDGADAPTQ</sequence>
<proteinExistence type="predicted"/>
<evidence type="ECO:0000313" key="3">
    <source>
        <dbReference type="Proteomes" id="UP001596407"/>
    </source>
</evidence>
<dbReference type="RefSeq" id="WP_276279081.1">
    <property type="nucleotide sequence ID" value="NZ_CP119809.1"/>
</dbReference>
<feature type="transmembrane region" description="Helical" evidence="1">
    <location>
        <begin position="38"/>
        <end position="58"/>
    </location>
</feature>
<comment type="caution">
    <text evidence="2">The sequence shown here is derived from an EMBL/GenBank/DDBJ whole genome shotgun (WGS) entry which is preliminary data.</text>
</comment>
<feature type="transmembrane region" description="Helical" evidence="1">
    <location>
        <begin position="104"/>
        <end position="126"/>
    </location>
</feature>
<feature type="transmembrane region" description="Helical" evidence="1">
    <location>
        <begin position="70"/>
        <end position="89"/>
    </location>
</feature>
<dbReference type="Proteomes" id="UP001596407">
    <property type="component" value="Unassembled WGS sequence"/>
</dbReference>
<dbReference type="GeneID" id="79303638"/>
<evidence type="ECO:0000256" key="1">
    <source>
        <dbReference type="SAM" id="Phobius"/>
    </source>
</evidence>
<feature type="transmembrane region" description="Helical" evidence="1">
    <location>
        <begin position="138"/>
        <end position="156"/>
    </location>
</feature>
<keyword evidence="1" id="KW-1133">Transmembrane helix</keyword>
<reference evidence="2 3" key="1">
    <citation type="journal article" date="2019" name="Int. J. Syst. Evol. Microbiol.">
        <title>The Global Catalogue of Microorganisms (GCM) 10K type strain sequencing project: providing services to taxonomists for standard genome sequencing and annotation.</title>
        <authorList>
            <consortium name="The Broad Institute Genomics Platform"/>
            <consortium name="The Broad Institute Genome Sequencing Center for Infectious Disease"/>
            <person name="Wu L."/>
            <person name="Ma J."/>
        </authorList>
    </citation>
    <scope>NUCLEOTIDE SEQUENCE [LARGE SCALE GENOMIC DNA]</scope>
    <source>
        <strain evidence="2 3">DT72</strain>
    </source>
</reference>
<gene>
    <name evidence="2" type="ORF">ACFQJ6_06415</name>
</gene>
<keyword evidence="1" id="KW-0812">Transmembrane</keyword>
<keyword evidence="1" id="KW-0472">Membrane</keyword>
<accession>A0ABD5WK94</accession>